<dbReference type="GO" id="GO:0045505">
    <property type="term" value="F:dynein intermediate chain binding"/>
    <property type="evidence" value="ECO:0007669"/>
    <property type="project" value="InterPro"/>
</dbReference>
<keyword evidence="12" id="KW-0206">Cytoskeleton</keyword>
<evidence type="ECO:0000256" key="6">
    <source>
        <dbReference type="ARBA" id="ARBA00022741"/>
    </source>
</evidence>
<evidence type="ECO:0000259" key="27">
    <source>
        <dbReference type="Pfam" id="PF25007"/>
    </source>
</evidence>
<evidence type="ECO:0000259" key="20">
    <source>
        <dbReference type="Pfam" id="PF12777"/>
    </source>
</evidence>
<dbReference type="PANTHER" id="PTHR22878">
    <property type="entry name" value="DYNEIN HEAVY CHAIN 6, AXONEMAL-LIKE-RELATED"/>
    <property type="match status" value="1"/>
</dbReference>
<dbReference type="FunFam" id="1.10.8.1220:FF:000001">
    <property type="entry name" value="Dynein axonemal heavy chain 5"/>
    <property type="match status" value="1"/>
</dbReference>
<dbReference type="Pfam" id="PF03028">
    <property type="entry name" value="Dynein_heavy"/>
    <property type="match status" value="1"/>
</dbReference>
<evidence type="ECO:0000256" key="14">
    <source>
        <dbReference type="SAM" id="Coils"/>
    </source>
</evidence>
<dbReference type="Gene3D" id="3.10.490.20">
    <property type="match status" value="1"/>
</dbReference>
<dbReference type="GO" id="GO:0070008">
    <property type="term" value="F:serine-type exopeptidase activity"/>
    <property type="evidence" value="ECO:0007669"/>
    <property type="project" value="InterPro"/>
</dbReference>
<feature type="domain" description="Dynein heavy chain hydrolytic ATP-binding dynein motor region" evidence="19">
    <location>
        <begin position="1994"/>
        <end position="2325"/>
    </location>
</feature>
<dbReference type="GO" id="GO:0030286">
    <property type="term" value="C:dynein complex"/>
    <property type="evidence" value="ECO:0007669"/>
    <property type="project" value="UniProtKB-KW"/>
</dbReference>
<dbReference type="Pfam" id="PF12774">
    <property type="entry name" value="AAA_6"/>
    <property type="match status" value="1"/>
</dbReference>
<feature type="region of interest" description="Disordered" evidence="15">
    <location>
        <begin position="193"/>
        <end position="225"/>
    </location>
</feature>
<feature type="domain" description="Dynein heavy chain linker" evidence="18">
    <location>
        <begin position="1393"/>
        <end position="1626"/>
    </location>
</feature>
<feature type="domain" description="Dynein heavy chain C-terminal" evidence="26">
    <location>
        <begin position="4408"/>
        <end position="4702"/>
    </location>
</feature>
<evidence type="ECO:0000259" key="18">
    <source>
        <dbReference type="Pfam" id="PF08393"/>
    </source>
</evidence>
<dbReference type="FunFam" id="3.40.50.300:FF:002141">
    <property type="entry name" value="Dynein heavy chain"/>
    <property type="match status" value="1"/>
</dbReference>
<dbReference type="Gene3D" id="6.10.140.1060">
    <property type="match status" value="1"/>
</dbReference>
<dbReference type="InterPro" id="IPR026983">
    <property type="entry name" value="DHC"/>
</dbReference>
<keyword evidence="13" id="KW-0966">Cell projection</keyword>
<dbReference type="FunFam" id="3.20.180.20:FF:000001">
    <property type="entry name" value="Dynein axonemal heavy chain 5"/>
    <property type="match status" value="1"/>
</dbReference>
<dbReference type="Pfam" id="PF17857">
    <property type="entry name" value="AAA_lid_1"/>
    <property type="match status" value="1"/>
</dbReference>
<dbReference type="Gene3D" id="1.10.8.710">
    <property type="match status" value="1"/>
</dbReference>
<dbReference type="GO" id="GO:0007018">
    <property type="term" value="P:microtubule-based movement"/>
    <property type="evidence" value="ECO:0007669"/>
    <property type="project" value="InterPro"/>
</dbReference>
<evidence type="ECO:0000259" key="21">
    <source>
        <dbReference type="Pfam" id="PF12780"/>
    </source>
</evidence>
<comment type="similarity">
    <text evidence="2">Belongs to the dynein heavy chain family.</text>
</comment>
<dbReference type="FunFam" id="1.20.920.30:FF:000002">
    <property type="entry name" value="Dynein axonemal heavy chain 3"/>
    <property type="match status" value="1"/>
</dbReference>
<keyword evidence="6" id="KW-0547">Nucleotide-binding</keyword>
<feature type="domain" description="Dynein heavy chain tail" evidence="17">
    <location>
        <begin position="292"/>
        <end position="864"/>
    </location>
</feature>
<dbReference type="Pfam" id="PF12781">
    <property type="entry name" value="AAA_9"/>
    <property type="match status" value="1"/>
</dbReference>
<evidence type="ECO:0000256" key="3">
    <source>
        <dbReference type="ARBA" id="ARBA00022490"/>
    </source>
</evidence>
<dbReference type="InterPro" id="IPR041658">
    <property type="entry name" value="AAA_lid_11"/>
</dbReference>
<dbReference type="FunFam" id="3.40.50.300:FF:000153">
    <property type="entry name" value="Dynein axonemal heavy chain 1"/>
    <property type="match status" value="1"/>
</dbReference>
<dbReference type="Gene3D" id="1.20.1270.280">
    <property type="match status" value="1"/>
</dbReference>
<evidence type="ECO:0000256" key="8">
    <source>
        <dbReference type="ARBA" id="ARBA00023017"/>
    </source>
</evidence>
<evidence type="ECO:0000259" key="22">
    <source>
        <dbReference type="Pfam" id="PF12781"/>
    </source>
</evidence>
<feature type="domain" description="Dynein heavy chain ATP-binding dynein motor region" evidence="22">
    <location>
        <begin position="3628"/>
        <end position="3848"/>
    </location>
</feature>
<dbReference type="FunFam" id="3.40.50.300:FF:000044">
    <property type="entry name" value="Dynein heavy chain 5, axonemal"/>
    <property type="match status" value="1"/>
</dbReference>
<reference evidence="28 29" key="1">
    <citation type="submission" date="2020-04" db="EMBL/GenBank/DDBJ databases">
        <title>Perkinsus olseni comparative genomics.</title>
        <authorList>
            <person name="Bogema D.R."/>
        </authorList>
    </citation>
    <scope>NUCLEOTIDE SEQUENCE [LARGE SCALE GENOMIC DNA]</scope>
    <source>
        <strain evidence="28">ATCC PRA-31</strain>
    </source>
</reference>
<dbReference type="InterPro" id="IPR024743">
    <property type="entry name" value="Dynein_HC_stalk"/>
</dbReference>
<evidence type="ECO:0000256" key="9">
    <source>
        <dbReference type="ARBA" id="ARBA00023054"/>
    </source>
</evidence>
<keyword evidence="8" id="KW-0243">Dynein</keyword>
<dbReference type="PANTHER" id="PTHR22878:SF63">
    <property type="entry name" value="DYNEIN AXONEMAL HEAVY CHAIN 10"/>
    <property type="match status" value="1"/>
</dbReference>
<dbReference type="Gene3D" id="3.20.180.20">
    <property type="entry name" value="Dynein heavy chain, N-terminal domain 2"/>
    <property type="match status" value="1"/>
</dbReference>
<dbReference type="FunFam" id="3.40.50.300:FF:000049">
    <property type="entry name" value="Dynein, axonemal, heavy chain 5"/>
    <property type="match status" value="1"/>
</dbReference>
<evidence type="ECO:0000256" key="13">
    <source>
        <dbReference type="ARBA" id="ARBA00023273"/>
    </source>
</evidence>
<dbReference type="Gene3D" id="3.40.50.1820">
    <property type="entry name" value="alpha/beta hydrolase"/>
    <property type="match status" value="1"/>
</dbReference>
<feature type="coiled-coil region" evidence="14">
    <location>
        <begin position="3474"/>
        <end position="3543"/>
    </location>
</feature>
<dbReference type="Pfam" id="PF12775">
    <property type="entry name" value="AAA_7"/>
    <property type="match status" value="1"/>
</dbReference>
<evidence type="ECO:0000256" key="4">
    <source>
        <dbReference type="ARBA" id="ARBA00022701"/>
    </source>
</evidence>
<evidence type="ECO:0000256" key="5">
    <source>
        <dbReference type="ARBA" id="ARBA00022737"/>
    </source>
</evidence>
<dbReference type="GO" id="GO:0008569">
    <property type="term" value="F:minus-end-directed microtubule motor activity"/>
    <property type="evidence" value="ECO:0007669"/>
    <property type="project" value="InterPro"/>
</dbReference>
<evidence type="ECO:0000259" key="24">
    <source>
        <dbReference type="Pfam" id="PF17857"/>
    </source>
</evidence>
<dbReference type="InterPro" id="IPR042222">
    <property type="entry name" value="Dynein_2_N"/>
</dbReference>
<evidence type="ECO:0000313" key="28">
    <source>
        <dbReference type="EMBL" id="KAF4663969.1"/>
    </source>
</evidence>
<dbReference type="Gene3D" id="1.10.8.1220">
    <property type="match status" value="1"/>
</dbReference>
<dbReference type="InterPro" id="IPR013602">
    <property type="entry name" value="Dynein_heavy_linker"/>
</dbReference>
<dbReference type="Pfam" id="PF12780">
    <property type="entry name" value="AAA_8"/>
    <property type="match status" value="1"/>
</dbReference>
<dbReference type="GO" id="GO:0051959">
    <property type="term" value="F:dynein light intermediate chain binding"/>
    <property type="evidence" value="ECO:0007669"/>
    <property type="project" value="InterPro"/>
</dbReference>
<dbReference type="InterPro" id="IPR004273">
    <property type="entry name" value="Dynein_heavy_D6_P-loop"/>
</dbReference>
<keyword evidence="3" id="KW-0963">Cytoplasm</keyword>
<dbReference type="GO" id="GO:0005930">
    <property type="term" value="C:axoneme"/>
    <property type="evidence" value="ECO:0007669"/>
    <property type="project" value="UniProtKB-SubCell"/>
</dbReference>
<evidence type="ECO:0000313" key="29">
    <source>
        <dbReference type="Proteomes" id="UP000572268"/>
    </source>
</evidence>
<keyword evidence="4" id="KW-0493">Microtubule</keyword>
<dbReference type="Gene3D" id="1.10.8.720">
    <property type="entry name" value="Region D6 of dynein motor"/>
    <property type="match status" value="1"/>
</dbReference>
<feature type="domain" description="Dynein heavy chain AAA 5 extension" evidence="23">
    <location>
        <begin position="2526"/>
        <end position="2620"/>
    </location>
</feature>
<dbReference type="Pfam" id="PF08385">
    <property type="entry name" value="DHC_N1"/>
    <property type="match status" value="1"/>
</dbReference>
<sequence length="5064" mass="573661">MASSEGPGVGSDSRALWVLSRMKELIHITDVQWRDMLSQDGSESCVLGWLDGRGGKGQPLVFYVILDKAGEKALHVSTGMHELSRVVIEMGRPSAGMYFIKTASGKIETAGKEVNVAMLNSCIFGVLGGSTMLYDVQRVMEQLFLPALEYKPPRSLSPSRNRASLTASHISSGPQRLSLPEAAAMDMTSIVSSAEDDEDDDSDASEQSVDSDENENEGDDSTSNRLVQLGGEVKDDLMLSASKFNQRVGQVASQVYGLSSIRPPEGLDLDELLKMIEEGSEAYEGNLRVCVETVEKWTEEVEKLLEAENAQSSATGKHPMAEILFWRDRSERLSSLFEQLKLGACQKVVEVVERYLQSGPGGEGTESGGRVLGRFKERQSALHKLHLEAKDNVRFLMTLERHLKKLTNGGMTEIAETLPNLLNALRMVWVVSRYYNTDERMEPLLTRIAEQIAGRVNDQISVRALLRRSPVRAGAIVGRCKATLDGWERSYMETRSRIEESGSDHRWEFDRAKLFKRTKYMSKICGDLMEITKVLEQFYKFLGPELKEVTGDPVGIDNLLEEVASSAAAFKTFSECFDERHRKAWDRVMQQFREKTVEIEDKAIVFLDTRFRQLRSAEGAFQLLQNFKSIQSRERINEKMNEKFADIVVQYGNEVRRMTELFQRDKDHPRVAKGAPPVSGAIAWARNILERVKRPIIALRSMQSLLDSPKGQQACGDYVELGKAILKYEKDLFGEWRKAAAVVTATECLNRSILAVERHEGRASSTYVVNLAPELIELMKEAQNFDLIGGFELPGAVLNLALQMDKYKDYAEQLRVMLRGYEEAIGGLTMVQCKVLHTQIADLHKCLRPGLTPLNWNSLGIVDFIESATRGIAAFRNIREQVEKSEERVQAVVESIEQSILVRPFDWTKTDLSPSPSTSTLAEDSVDSSSDYQRVMDVQEFYDYFETHRLSEVEKLVDQYEAIGPFLIKIEETTAGTKSGAAESMREYYAYWERKFFNAITTALVRGLSTFQVLLTSTAAEGNQRPPLIKIRSEFNPPEVVVGSLHGVFKLITKLLQNVLHSSAAFVPTQSTELDEEKALAFSFYKDVSQNPALIEMTMTIQNSVQQVFQTINKFMRSWKKYDTQWGLWDVKRRQDLERVAVEKKHGLGYFDAHLKVYKNLVETMLEQKRDHDVAFIRVDCSAIITGIRSQAQEWTREYGRILADMASKDLDKIRVEIRDHKDNIDFTPTKLEELKSMLNTISTIEAVHMDMEIRIADVREKYRTLLSYKCKVKAEELSLADRLPDSWRSLKRYSRAKDLALEKSKIEFADITKQEVVDFSAECSKLLDDFSAGGPGKISQPGTDDVNLEEGAELMRKYQNEMNQRLKRKEELVRSETLFNLPITSYVELVILEKQLKLLTNVYDIYEDHRRMVEEFSNMLWTKIDIGLLERTSDEYDKKVRKKGKELPELKTSVVFKKLEQVVSDFKQSVPLIASLKTEAIKASHWGELMALAGQAGDEDAPIDLSSMTLKSVFALELQRFPDEVNEIRTAATNEMNIENELKRIEAAWRALDLDMGIYKGDRGHVLRGNEELRQTLEDHVLVLQSMSMSKYAVKLMDFIKRWEKNLNVVNEVLSAWLTVQRKWIVYTLWIGKVNHELVQIERYSGHPCDAGAWYLVDHQSVGEKGASRLWLSLNPSVDRLMRSIAYLESIFLDSDDIRLQLPEEAKKFDKIHKVFKELMERTASSPNAIQACCANDRLSELKGLTADLDRTQKSLTDYLDTKRALFPRFYFISDDELLSILGSSDPQAVQPHSLKLFDNAKEIVFKPGTSTVIGMVSDEGERWSFGTPVKAVGAVEEWMTKVDDEMKDSLLRLMKEAVYQYPSTPRTKWILSRLGMVVLAGTQIWWTWSIEDTFKRVMEKGDKNAMKRELRKESHELGQLVELIRTDLSSCNRKCVNTLIILDVHARDIVDRFVRDSILDAREFAWESQLRFMWDRRLDDILIKQCTGSFRYCYEYQGLNGRLVITPLTDRCVMTLTTALTFLLGGSPAGPAGTGKTETVKDLAKSLAIRCVVFNCGEGLDFKAMGTIFSGLAEAGFWGCFDEFNRINAEVLSVVSAQIKSIQMGLAQRSPTIELLGRDVTLRSTIGYFITMNPGYAGRTELPDNLKAMFRPVVMIVPDLLMICENMLMSEGFGKAKVLANKMTVLYSLAQGQLSKQYHYDFKLRALKSVLVMAGDLKRSSADLPEDVVLMRALRDMNMPKFVKEDVPLFQGLLSDLFPGLECPRVGYPSLKKAIEEELGSRSMKHRFEDLYLLQVDKVMQLYETMLTRHTTMVVGKTMAGKSAVIECLAGAQKRAFDTPTHLFPINPKMVTVNELYGVLDPATRDWTDGLLSKIFRDINQPVPAGRGAEKRYILYDGDVDAVWVENMNSVMDDNKILTLNNGERIRLEKHCAMLFEVDNLQYASPATISRCGMVYVDDKDLGPAPFYDRWARGKGEKVEKILMEMFVKWVRPCLALLCDGRVDGEVLSDGPLAGSLPRSQVGTDYVVQLSRIFDSMIVSEEAGQKKPQTIAAVFIFTMVWSLGSVLEERTRDQFDNFMKNLVKEKKLSEIGEVKLPKESLYEMLFDSAREKWVPWKERVAVYEEGSPDRDFNSILVPTVDTTRYSWLRSQFARVKAPCLFVGESGTAKSVTIINSLETEPVETSQMLLINFSSRTSSADFQRNIEDNIFKRTGRLFGPEQGKTLRIFVDDLSMPKIDKYGTQQPLALLKFVVEKGFMYERSGDLEKIIIQDVEHIAAMQPPGAGRNSIDPRVVSLYCAIGITFPSTETIDKIYSSILKGMFVLFGDEVRHMALRLPNVTLSLHRDVVENLPRSPSKFHYIFNLRDLSRVYQGVCQADPQVITTAAKLVRLWRHEFRRVYADRLINDSERDYVDDQLMGEIIEKHFPECREEALREPLVFGDFKDVVSILEADEPTGEVRLYEDMTDWKAVNGILAAVLELYNMNNSAMNLVLFVDALRHMTRIHRILRLPQGNALLVGIGGLGKQSLTKLAAFAAEQALYEITLCRGYGDSNLKEDLKALYQAAVKGPQTFLFTDANVVEEGFLEYINNMLTVGMVPALFADDEKESLISGVRGKAKAEGVSESRMWSYCVNHIRSQLHLVLAMSPAGSALRVRCRNFPGLVTCTTIDWFQPWPTDALLAVATQLLAECDVPADNRQDINQFICEAHLSVTTKYSPDFEAKFKRRNFATPKNYLDFLSGYEDLLAKNRKTIDAQTQRLGGGLDKLIQAANQVTVMSKDLAEKKVVVDEKALAVGTLIEEINEKSITVSKHQKVANEQAKQIADDNVIIQREKEDADTALAEALPALDMAAKALEELDKKDITEVKSMASPPAPVMIVCQCVLILKPLGKEDENGGWAAAKQMLSDVGLLRALQVYKKDDMKDRQIKKIKELLAKDKDVFEGDNMKNISKAGFGLLQWVKAMIKYHEVARTVEPKRKLVAELTQKKEEAEANLERINEELRTLAENIQKLSEEEVKQSAVLKALEEEADTMQRKLEAASKLIDGLGSERARWSEDITLQGEKKKRLVGDCLLGSAFISYAGPFNHQFRNEMLYGDWHHRVVEADIPTSGDFKLEALLTSDVEVALWSSQGLPSDELSVQNGILTTRTNRFPLCVDPQMQAVTWLKKKEEKSNGGLTVKTFNDEYIKYLELAIQYGKPFLFENLDEEIDPMIDPVLEKRYVMQNGQKMLTLGDNTIEWSDTFVLFMTTRISNPRYSPEVMGKVSIINYTVTLDGLAAQLLNVVVGFERPDLQAERQQLVQSMSENRQIQKNLEDTLLRELAASKGSILDNEDLIQTLQTAKTKALEITEALETAARTSVEIDNTREIYSEVAKRGSILYFATQGLSAISEMYEYSLGSYLAVFEQALREAKPDKIIDNRLKNVREKLTQNVYDFTCMGLFERHKLLYSFQMTCMIMEGEDELVREDHEFFLKGNPSLEKVAIPNPHPDWLPDTGWKDMQVLPGLGECFENIISDVSSAEGGLLWREWFDLEQPESSPMPMGYDQTCDPFQQLLVIRCLRTDRVVNAIKNFIMWRLGEYYVQPPSLVYDKIFQQSNEKSPIVFILSPGADPQSDVQQLGEKLGFTAPSRFRFLALGQGMGPVAQSSIEAGYQRGHWVMLQNCHLLTRWLRTLETILEGMHKPHSDFRLWLTTQPTQAFPLGILQRSLKVVTEPPDGLKLNMKQSYAKITDADLDECERFFSEFYLGTHDAFKPLIFVLAFFHAVVQDRRKYGSIGWNVPYDFNESDFKISFQLLRLYIDKAQESNDPLPWETMRYLIGEAMYGGRVTDNYDRRVLCTYLEEYMGDFVFDENQDFYFSRSGHDYTVPKGSLDVEAYVTTITALPITQSPAVFGLHPNAEITYEFAYFSNSAKDLWLGVLSMQAGDTSGGGGMSREAFIQQTCQDIIAAIPKKDLKFVKDEGPLSPTEVVLSQEVDRFNALATSMYDTLVDLGRALVGEIGMSNELDELGTSIFNGFLPNHWARLAPRSEKPLGSWMDHFRRRLEQYSKWIAEGDPNVMWLAGLHVPESLLSALVQAACRKRGWPLDKSTLYTQVTKMMTAEDVVEPLEFGTYVEGLYLEGARWDVDRGELARQHPKQLVVLMPLIQIIPVEAARLKLRESLPTPVYLTPKRRDAMGNGLVFEANLRTREHPSVWILQGVALFLNTDQFFSGVIADGTKELAKIALFGHDHTGVSQQDLDLGMLRRIAAWGAMGHRHTINAAVSSSTPVKSVIENKDYNDLVAAAFENEKIGGSKECLEAVTRAHDVVGKRIRSRTGRAELEEVFGLRKNHLKDFEDWWMWSSKGLLGFNMEENDPGCTSPYCNVAKICSKMTAVGARIKTQSRKSQGPHWLTALATIRKARLSNDGTRELTRREIIQKDPTNNDPEKLHWFLKCHQYPTFETCDFGSNCPWVRFDKSSEFFFSMCRDAFGITEEEEEVRETSTSVNRNYGGKGMNDAKGIISVNVEVDPWSSLTVAKSRPRSPVITQIPGASHATWSSPKNKRQYSDFKEYYAEVYVALSDFMSF</sequence>
<feature type="domain" description="Dynein heavy chain 3 AAA+ lid" evidence="24">
    <location>
        <begin position="2841"/>
        <end position="2933"/>
    </location>
</feature>
<evidence type="ECO:0000256" key="15">
    <source>
        <dbReference type="SAM" id="MobiDB-lite"/>
    </source>
</evidence>
<evidence type="ECO:0000256" key="2">
    <source>
        <dbReference type="ARBA" id="ARBA00008887"/>
    </source>
</evidence>
<dbReference type="Pfam" id="PF17852">
    <property type="entry name" value="Dynein_AAA_lid"/>
    <property type="match status" value="1"/>
</dbReference>
<evidence type="ECO:0000259" key="19">
    <source>
        <dbReference type="Pfam" id="PF12774"/>
    </source>
</evidence>
<dbReference type="InterPro" id="IPR041228">
    <property type="entry name" value="Dynein_C"/>
</dbReference>
<dbReference type="InterPro" id="IPR042219">
    <property type="entry name" value="AAA_lid_11_sf"/>
</dbReference>
<dbReference type="InterPro" id="IPR056759">
    <property type="entry name" value="DYH2-5-8_CC"/>
</dbReference>
<dbReference type="Proteomes" id="UP000572268">
    <property type="component" value="Unassembled WGS sequence"/>
</dbReference>
<dbReference type="FunFam" id="3.10.490.20:FF:000006">
    <property type="entry name" value="Dynein axonemal heavy chain 10"/>
    <property type="match status" value="1"/>
</dbReference>
<dbReference type="FunFam" id="1.10.8.710:FF:000001">
    <property type="entry name" value="Dynein axonemal heavy chain 2"/>
    <property type="match status" value="1"/>
</dbReference>
<evidence type="ECO:0000259" key="25">
    <source>
        <dbReference type="Pfam" id="PF18198"/>
    </source>
</evidence>
<keyword evidence="5" id="KW-0677">Repeat</keyword>
<evidence type="ECO:0000256" key="10">
    <source>
        <dbReference type="ARBA" id="ARBA00023069"/>
    </source>
</evidence>
<evidence type="ECO:0000256" key="12">
    <source>
        <dbReference type="ARBA" id="ARBA00023212"/>
    </source>
</evidence>
<evidence type="ECO:0000256" key="11">
    <source>
        <dbReference type="ARBA" id="ARBA00023175"/>
    </source>
</evidence>
<feature type="domain" description="Dynein heavy chain AAA lid" evidence="25">
    <location>
        <begin position="4251"/>
        <end position="4397"/>
    </location>
</feature>
<keyword evidence="9 14" id="KW-0175">Coiled coil</keyword>
<dbReference type="InterPro" id="IPR035706">
    <property type="entry name" value="AAA_9"/>
</dbReference>
<dbReference type="InterPro" id="IPR043157">
    <property type="entry name" value="Dynein_AAA1S"/>
</dbReference>
<keyword evidence="11" id="KW-0505">Motor protein</keyword>
<dbReference type="InterPro" id="IPR008758">
    <property type="entry name" value="Peptidase_S28"/>
</dbReference>
<dbReference type="InterPro" id="IPR013594">
    <property type="entry name" value="Dynein_heavy_tail"/>
</dbReference>
<dbReference type="Gene3D" id="1.20.58.1120">
    <property type="match status" value="1"/>
</dbReference>
<feature type="compositionally biased region" description="Polar residues" evidence="15">
    <location>
        <begin position="156"/>
        <end position="175"/>
    </location>
</feature>
<dbReference type="InterPro" id="IPR043160">
    <property type="entry name" value="Dynein_C_barrel"/>
</dbReference>
<dbReference type="Pfam" id="PF18199">
    <property type="entry name" value="Dynein_C"/>
    <property type="match status" value="1"/>
</dbReference>
<dbReference type="Gene3D" id="3.40.50.300">
    <property type="entry name" value="P-loop containing nucleotide triphosphate hydrolases"/>
    <property type="match status" value="5"/>
</dbReference>
<dbReference type="FunFam" id="1.20.58.1120:FF:000008">
    <property type="entry name" value="Dynein heavy chain 10, axonemal"/>
    <property type="match status" value="1"/>
</dbReference>
<dbReference type="Gene3D" id="1.10.287.2620">
    <property type="match status" value="1"/>
</dbReference>
<evidence type="ECO:0000259" key="16">
    <source>
        <dbReference type="Pfam" id="PF03028"/>
    </source>
</evidence>
<dbReference type="Pfam" id="PF08393">
    <property type="entry name" value="DHC_N2"/>
    <property type="match status" value="2"/>
</dbReference>
<feature type="domain" description="Dynein heavy chain AAA module D4" evidence="21">
    <location>
        <begin position="2991"/>
        <end position="3246"/>
    </location>
</feature>
<evidence type="ECO:0000256" key="7">
    <source>
        <dbReference type="ARBA" id="ARBA00022840"/>
    </source>
</evidence>
<comment type="caution">
    <text evidence="28">The sequence shown here is derived from an EMBL/GenBank/DDBJ whole genome shotgun (WGS) entry which is preliminary data.</text>
</comment>
<evidence type="ECO:0000259" key="26">
    <source>
        <dbReference type="Pfam" id="PF18199"/>
    </source>
</evidence>
<dbReference type="Pfam" id="PF25007">
    <property type="entry name" value="DYH2-5-8_CC"/>
    <property type="match status" value="1"/>
</dbReference>
<dbReference type="Gene3D" id="1.20.920.20">
    <property type="match status" value="1"/>
</dbReference>
<dbReference type="InterPro" id="IPR042228">
    <property type="entry name" value="Dynein_linker_3"/>
</dbReference>
<feature type="domain" description="Dynein axonemal heavy chain 2/5/8 coiled-coil" evidence="27">
    <location>
        <begin position="1202"/>
        <end position="1315"/>
    </location>
</feature>
<feature type="region of interest" description="Disordered" evidence="15">
    <location>
        <begin position="151"/>
        <end position="178"/>
    </location>
</feature>
<dbReference type="Gene3D" id="1.10.472.130">
    <property type="match status" value="1"/>
</dbReference>
<dbReference type="GO" id="GO:0005874">
    <property type="term" value="C:microtubule"/>
    <property type="evidence" value="ECO:0007669"/>
    <property type="project" value="UniProtKB-KW"/>
</dbReference>
<dbReference type="InterPro" id="IPR027417">
    <property type="entry name" value="P-loop_NTPase"/>
</dbReference>
<dbReference type="EMBL" id="JABANN010000273">
    <property type="protein sequence ID" value="KAF4663969.1"/>
    <property type="molecule type" value="Genomic_DNA"/>
</dbReference>
<gene>
    <name evidence="28" type="primary">DNAH10</name>
    <name evidence="28" type="ORF">FOL46_004480</name>
</gene>
<keyword evidence="7" id="KW-0067">ATP-binding</keyword>
<feature type="compositionally biased region" description="Acidic residues" evidence="15">
    <location>
        <begin position="194"/>
        <end position="220"/>
    </location>
</feature>
<feature type="domain" description="Dynein heavy chain coiled coil stalk" evidence="20">
    <location>
        <begin position="3260"/>
        <end position="3599"/>
    </location>
</feature>
<feature type="domain" description="Dynein heavy chain linker" evidence="18">
    <location>
        <begin position="1684"/>
        <end position="1859"/>
    </location>
</feature>
<dbReference type="InterPro" id="IPR024317">
    <property type="entry name" value="Dynein_heavy_chain_D4_dom"/>
</dbReference>
<dbReference type="FunFam" id="1.20.920.20:FF:000001">
    <property type="entry name" value="dynein heavy chain 2, axonemal"/>
    <property type="match status" value="1"/>
</dbReference>
<dbReference type="InterPro" id="IPR041589">
    <property type="entry name" value="DNAH3_AAA_lid_1"/>
</dbReference>
<feature type="domain" description="Dynein heavy chain region D6 P-loop" evidence="16">
    <location>
        <begin position="4097"/>
        <end position="4210"/>
    </location>
</feature>
<comment type="subcellular location">
    <subcellularLocation>
        <location evidence="1">Cytoplasm</location>
        <location evidence="1">Cytoskeleton</location>
        <location evidence="1">Cilium axoneme</location>
    </subcellularLocation>
</comment>
<keyword evidence="10" id="KW-0969">Cilium</keyword>
<dbReference type="Pfam" id="PF05577">
    <property type="entry name" value="Peptidase_S28"/>
    <property type="match status" value="1"/>
</dbReference>
<dbReference type="GO" id="GO:0006508">
    <property type="term" value="P:proteolysis"/>
    <property type="evidence" value="ECO:0007669"/>
    <property type="project" value="InterPro"/>
</dbReference>
<dbReference type="SUPFAM" id="SSF52540">
    <property type="entry name" value="P-loop containing nucleoside triphosphate hydrolases"/>
    <property type="match status" value="4"/>
</dbReference>
<name>A0A7J6LXF0_PEROL</name>
<dbReference type="Gene3D" id="1.20.920.30">
    <property type="match status" value="1"/>
</dbReference>
<dbReference type="InterPro" id="IPR029058">
    <property type="entry name" value="AB_hydrolase_fold"/>
</dbReference>
<proteinExistence type="inferred from homology"/>
<dbReference type="Pfam" id="PF12777">
    <property type="entry name" value="MT"/>
    <property type="match status" value="1"/>
</dbReference>
<dbReference type="InterPro" id="IPR041466">
    <property type="entry name" value="Dynein_AAA5_ext"/>
</dbReference>
<protein>
    <submittedName>
        <fullName evidence="28">Dynein heavy chain 10, axonemal</fullName>
    </submittedName>
</protein>
<dbReference type="InterPro" id="IPR035699">
    <property type="entry name" value="AAA_6"/>
</dbReference>
<organism evidence="28 29">
    <name type="scientific">Perkinsus olseni</name>
    <name type="common">Perkinsus atlanticus</name>
    <dbReference type="NCBI Taxonomy" id="32597"/>
    <lineage>
        <taxon>Eukaryota</taxon>
        <taxon>Sar</taxon>
        <taxon>Alveolata</taxon>
        <taxon>Perkinsozoa</taxon>
        <taxon>Perkinsea</taxon>
        <taxon>Perkinsida</taxon>
        <taxon>Perkinsidae</taxon>
        <taxon>Perkinsus</taxon>
    </lineage>
</organism>
<dbReference type="GO" id="GO:0005524">
    <property type="term" value="F:ATP binding"/>
    <property type="evidence" value="ECO:0007669"/>
    <property type="project" value="UniProtKB-KW"/>
</dbReference>
<evidence type="ECO:0000256" key="1">
    <source>
        <dbReference type="ARBA" id="ARBA00004430"/>
    </source>
</evidence>
<evidence type="ECO:0000259" key="17">
    <source>
        <dbReference type="Pfam" id="PF08385"/>
    </source>
</evidence>
<accession>A0A7J6LXF0</accession>
<evidence type="ECO:0000259" key="23">
    <source>
        <dbReference type="Pfam" id="PF17852"/>
    </source>
</evidence>
<dbReference type="Gene3D" id="1.20.140.100">
    <property type="entry name" value="Dynein heavy chain, N-terminal domain 2"/>
    <property type="match status" value="2"/>
</dbReference>
<dbReference type="Pfam" id="PF18198">
    <property type="entry name" value="AAA_lid_11"/>
    <property type="match status" value="1"/>
</dbReference>